<dbReference type="EMBL" id="BSYA01000062">
    <property type="protein sequence ID" value="GMG29851.1"/>
    <property type="molecule type" value="Genomic_DNA"/>
</dbReference>
<comment type="caution">
    <text evidence="6">The sequence shown here is derived from an EMBL/GenBank/DDBJ whole genome shotgun (WGS) entry which is preliminary data.</text>
</comment>
<dbReference type="GO" id="GO:0016491">
    <property type="term" value="F:oxidoreductase activity"/>
    <property type="evidence" value="ECO:0007669"/>
    <property type="project" value="UniProtKB-KW"/>
</dbReference>
<organism evidence="6 7">
    <name type="scientific">Aspergillus oryzae</name>
    <name type="common">Yellow koji mold</name>
    <dbReference type="NCBI Taxonomy" id="5062"/>
    <lineage>
        <taxon>Eukaryota</taxon>
        <taxon>Fungi</taxon>
        <taxon>Dikarya</taxon>
        <taxon>Ascomycota</taxon>
        <taxon>Pezizomycotina</taxon>
        <taxon>Eurotiomycetes</taxon>
        <taxon>Eurotiomycetidae</taxon>
        <taxon>Eurotiales</taxon>
        <taxon>Aspergillaceae</taxon>
        <taxon>Aspergillus</taxon>
        <taxon>Aspergillus subgen. Circumdati</taxon>
    </lineage>
</organism>
<evidence type="ECO:0000256" key="2">
    <source>
        <dbReference type="ARBA" id="ARBA00022630"/>
    </source>
</evidence>
<proteinExistence type="predicted"/>
<evidence type="ECO:0000259" key="5">
    <source>
        <dbReference type="Pfam" id="PF00890"/>
    </source>
</evidence>
<keyword evidence="4" id="KW-0560">Oxidoreductase</keyword>
<name>A0AAN4YGS9_ASPOZ</name>
<dbReference type="PANTHER" id="PTHR43400:SF7">
    <property type="entry name" value="FAD-DEPENDENT OXIDOREDUCTASE 2 FAD BINDING DOMAIN-CONTAINING PROTEIN"/>
    <property type="match status" value="1"/>
</dbReference>
<dbReference type="SUPFAM" id="SSF51905">
    <property type="entry name" value="FAD/NAD(P)-binding domain"/>
    <property type="match status" value="1"/>
</dbReference>
<keyword evidence="3" id="KW-0274">FAD</keyword>
<protein>
    <submittedName>
        <fullName evidence="6">Unnamed protein product</fullName>
    </submittedName>
</protein>
<dbReference type="Pfam" id="PF00890">
    <property type="entry name" value="FAD_binding_2"/>
    <property type="match status" value="1"/>
</dbReference>
<keyword evidence="2" id="KW-0285">Flavoprotein</keyword>
<evidence type="ECO:0000256" key="4">
    <source>
        <dbReference type="ARBA" id="ARBA00023002"/>
    </source>
</evidence>
<evidence type="ECO:0000256" key="3">
    <source>
        <dbReference type="ARBA" id="ARBA00022827"/>
    </source>
</evidence>
<dbReference type="InterPro" id="IPR036188">
    <property type="entry name" value="FAD/NAD-bd_sf"/>
</dbReference>
<dbReference type="AlphaFoldDB" id="A0AAN4YGS9"/>
<evidence type="ECO:0000313" key="7">
    <source>
        <dbReference type="Proteomes" id="UP001165205"/>
    </source>
</evidence>
<feature type="domain" description="FAD-dependent oxidoreductase 2 FAD-binding" evidence="5">
    <location>
        <begin position="7"/>
        <end position="116"/>
    </location>
</feature>
<reference evidence="6" key="1">
    <citation type="submission" date="2023-04" db="EMBL/GenBank/DDBJ databases">
        <title>Aspergillus oryzae NBRC 4228.</title>
        <authorList>
            <person name="Ichikawa N."/>
            <person name="Sato H."/>
            <person name="Tonouchi N."/>
        </authorList>
    </citation>
    <scope>NUCLEOTIDE SEQUENCE</scope>
    <source>
        <strain evidence="6">NBRC 4228</strain>
    </source>
</reference>
<dbReference type="InterPro" id="IPR003953">
    <property type="entry name" value="FAD-dep_OxRdtase_2_FAD-bd"/>
</dbReference>
<evidence type="ECO:0000313" key="6">
    <source>
        <dbReference type="EMBL" id="GMG29851.1"/>
    </source>
</evidence>
<evidence type="ECO:0000256" key="1">
    <source>
        <dbReference type="ARBA" id="ARBA00001974"/>
    </source>
</evidence>
<dbReference type="InterPro" id="IPR050315">
    <property type="entry name" value="FAD-oxidoreductase_2"/>
</dbReference>
<dbReference type="Proteomes" id="UP001165205">
    <property type="component" value="Unassembled WGS sequence"/>
</dbReference>
<gene>
    <name evidence="6" type="ORF">Aory04_000604100</name>
</gene>
<dbReference type="Gene3D" id="3.50.50.60">
    <property type="entry name" value="FAD/NAD(P)-binding domain"/>
    <property type="match status" value="2"/>
</dbReference>
<comment type="cofactor">
    <cofactor evidence="1">
        <name>FAD</name>
        <dbReference type="ChEBI" id="CHEBI:57692"/>
    </cofactor>
</comment>
<sequence length="311" mass="33219">MQTISVDVLVCGGGMSGMACAAFAAESGAKVLVVEKQAVVGGSSNYSAGMLYVSRRRQVQRILLTTSSWAPKNYNSLRSWVPDGDPELQAAWMKDYLPAVQWMRENGIPTAKRFDGIMTIGIDYIQITIHRRLFTSELTKKQASAFPSRSLSSTYTTNNAYGIAQDPRSSPIPPSSNSFKSSLVFPVLLSSARSFDVGHPTIVRAPGYDPCLAKVLTLDRITFTYGGVLINAEGRALTPDKTPIPGLLIAGVDGGGFSNLGYAGGLALAFVTGLWAARTIATKLKLPVPQLPAADLRDAGPHEDPVIASRL</sequence>
<dbReference type="PANTHER" id="PTHR43400">
    <property type="entry name" value="FUMARATE REDUCTASE"/>
    <property type="match status" value="1"/>
</dbReference>
<accession>A0AAN4YGS9</accession>